<evidence type="ECO:0000256" key="1">
    <source>
        <dbReference type="ARBA" id="ARBA00022690"/>
    </source>
</evidence>
<evidence type="ECO:0000256" key="3">
    <source>
        <dbReference type="SAM" id="MobiDB-lite"/>
    </source>
</evidence>
<dbReference type="PANTHER" id="PTHR23259:SF70">
    <property type="entry name" value="ACCESSORY GLAND PROTEIN ACP62F-RELATED"/>
    <property type="match status" value="1"/>
</dbReference>
<evidence type="ECO:0000256" key="2">
    <source>
        <dbReference type="ARBA" id="ARBA00023157"/>
    </source>
</evidence>
<feature type="non-terminal residue" evidence="6">
    <location>
        <position position="428"/>
    </location>
</feature>
<dbReference type="PROSITE" id="PS51257">
    <property type="entry name" value="PROKAR_LIPOPROTEIN"/>
    <property type="match status" value="1"/>
</dbReference>
<evidence type="ECO:0000259" key="5">
    <source>
        <dbReference type="Pfam" id="PF01826"/>
    </source>
</evidence>
<accession>L7MK30</accession>
<dbReference type="PANTHER" id="PTHR23259">
    <property type="entry name" value="RIDDLE"/>
    <property type="match status" value="1"/>
</dbReference>
<dbReference type="CDD" id="cd19941">
    <property type="entry name" value="TIL"/>
    <property type="match status" value="2"/>
</dbReference>
<feature type="region of interest" description="Disordered" evidence="3">
    <location>
        <begin position="223"/>
        <end position="255"/>
    </location>
</feature>
<feature type="compositionally biased region" description="Polar residues" evidence="3">
    <location>
        <begin position="352"/>
        <end position="362"/>
    </location>
</feature>
<dbReference type="EMBL" id="GACK01000689">
    <property type="protein sequence ID" value="JAA64345.1"/>
    <property type="molecule type" value="mRNA"/>
</dbReference>
<feature type="domain" description="TIL" evidence="5">
    <location>
        <begin position="89"/>
        <end position="145"/>
    </location>
</feature>
<dbReference type="AlphaFoldDB" id="L7MK30"/>
<keyword evidence="2" id="KW-1015">Disulfide bond</keyword>
<sequence>MASAIHRETITLVTIGLLFVYSHAYASSSTCGCLEVPVRGRHRKERFCRPHLTPISERNKPRSCVCRPGLVRNAWGDCISKQECMSCKCFPDKDFNICARKCPLFCNEPIRASCPKECALGCDCPPGYARYPGGKRPRCVKTTKCAPACPPNSRFESCVSTCAPKCGKRPPQFCATRCQRGGCVCFDGFAEAERDGEIICVPLVECHRYAVITAPVTPYVHGHNGPETPSAGNTSIPGSNWGAPSAATSPGVNAGGTASRFTNGYGGVGSGVATGVSSSAHPMGSSENEGINPDEIPTPDATGSGRGNDATPSAGITRRGNFGISGTSLTTVGSASTNSPGSAQPGQAGPPTNSAGLGTTTPASSTIGIGGAVGSGVGASGASSLNTALTGGSTPTGGHGTTTVIISGPTGIGGGAAMGVGTAGATSV</sequence>
<feature type="chain" id="PRO_5003981588" evidence="4">
    <location>
        <begin position="25"/>
        <end position="428"/>
    </location>
</feature>
<dbReference type="SUPFAM" id="SSF57567">
    <property type="entry name" value="Serine protease inhibitors"/>
    <property type="match status" value="2"/>
</dbReference>
<feature type="domain" description="TIL" evidence="5">
    <location>
        <begin position="149"/>
        <end position="206"/>
    </location>
</feature>
<feature type="region of interest" description="Disordered" evidence="3">
    <location>
        <begin position="276"/>
        <end position="363"/>
    </location>
</feature>
<dbReference type="InterPro" id="IPR051368">
    <property type="entry name" value="SerProtInhib-TIL_Domain"/>
</dbReference>
<keyword evidence="4" id="KW-0732">Signal</keyword>
<dbReference type="Pfam" id="PF01826">
    <property type="entry name" value="TIL"/>
    <property type="match status" value="2"/>
</dbReference>
<name>L7MK30_RHIPC</name>
<reference evidence="6" key="1">
    <citation type="submission" date="2012-11" db="EMBL/GenBank/DDBJ databases">
        <authorList>
            <person name="Lucero-Rivera Y.E."/>
            <person name="Tovar-Ramirez D."/>
        </authorList>
    </citation>
    <scope>NUCLEOTIDE SEQUENCE</scope>
    <source>
        <tissue evidence="6">Salivary gland</tissue>
    </source>
</reference>
<dbReference type="GO" id="GO:0030414">
    <property type="term" value="F:peptidase inhibitor activity"/>
    <property type="evidence" value="ECO:0007669"/>
    <property type="project" value="UniProtKB-KW"/>
</dbReference>
<proteinExistence type="evidence at transcript level"/>
<evidence type="ECO:0000313" key="6">
    <source>
        <dbReference type="EMBL" id="JAA64345.1"/>
    </source>
</evidence>
<dbReference type="InterPro" id="IPR036084">
    <property type="entry name" value="Ser_inhib-like_sf"/>
</dbReference>
<feature type="signal peptide" evidence="4">
    <location>
        <begin position="1"/>
        <end position="24"/>
    </location>
</feature>
<reference evidence="6" key="2">
    <citation type="journal article" date="2015" name="J. Proteomics">
        <title>Sexual differences in the sialomes of the zebra tick, Rhipicephalus pulchellus.</title>
        <authorList>
            <person name="Tan A.W."/>
            <person name="Francischetti I.M."/>
            <person name="Slovak M."/>
            <person name="Kini R.M."/>
            <person name="Ribeiro J.M."/>
        </authorList>
    </citation>
    <scope>NUCLEOTIDE SEQUENCE</scope>
    <source>
        <tissue evidence="6">Salivary gland</tissue>
    </source>
</reference>
<organism evidence="6">
    <name type="scientific">Rhipicephalus pulchellus</name>
    <name type="common">Yellow backed tick</name>
    <name type="synonym">Dermacentor pulchellus</name>
    <dbReference type="NCBI Taxonomy" id="72859"/>
    <lineage>
        <taxon>Eukaryota</taxon>
        <taxon>Metazoa</taxon>
        <taxon>Ecdysozoa</taxon>
        <taxon>Arthropoda</taxon>
        <taxon>Chelicerata</taxon>
        <taxon>Arachnida</taxon>
        <taxon>Acari</taxon>
        <taxon>Parasitiformes</taxon>
        <taxon>Ixodida</taxon>
        <taxon>Ixodoidea</taxon>
        <taxon>Ixodidae</taxon>
        <taxon>Rhipicephalinae</taxon>
        <taxon>Rhipicephalus</taxon>
        <taxon>Rhipicephalus</taxon>
    </lineage>
</organism>
<protein>
    <submittedName>
        <fullName evidence="6">Putative bitil peptide</fullName>
    </submittedName>
</protein>
<evidence type="ECO:0000256" key="4">
    <source>
        <dbReference type="SAM" id="SignalP"/>
    </source>
</evidence>
<dbReference type="InterPro" id="IPR002919">
    <property type="entry name" value="TIL_dom"/>
</dbReference>
<keyword evidence="1" id="KW-0646">Protease inhibitor</keyword>
<dbReference type="Gene3D" id="2.10.25.10">
    <property type="entry name" value="Laminin"/>
    <property type="match status" value="3"/>
</dbReference>
<feature type="compositionally biased region" description="Polar residues" evidence="3">
    <location>
        <begin position="324"/>
        <end position="338"/>
    </location>
</feature>
<feature type="compositionally biased region" description="Low complexity" evidence="3">
    <location>
        <begin position="339"/>
        <end position="351"/>
    </location>
</feature>